<protein>
    <submittedName>
        <fullName evidence="2">Uncharacterized protein</fullName>
    </submittedName>
</protein>
<sequence>MEETKMTNSTIDQDAVATTSRIDKLEHKVHDLEADLNRVVEIAYLRGATEWVRINYPLHYERLLMQYDSCAA</sequence>
<dbReference type="Proteomes" id="UP000241158">
    <property type="component" value="Unassembled WGS sequence"/>
</dbReference>
<reference evidence="3" key="1">
    <citation type="submission" date="2017-11" db="EMBL/GenBank/DDBJ databases">
        <authorList>
            <person name="Kuznetsova I."/>
            <person name="Sazanova A."/>
            <person name="Chirak E."/>
            <person name="Safronova V."/>
            <person name="Willems A."/>
        </authorList>
    </citation>
    <scope>NUCLEOTIDE SEQUENCE [LARGE SCALE GENOMIC DNA]</scope>
    <source>
        <strain evidence="3">PEPV15</strain>
    </source>
</reference>
<feature type="coiled-coil region" evidence="1">
    <location>
        <begin position="15"/>
        <end position="42"/>
    </location>
</feature>
<evidence type="ECO:0000313" key="3">
    <source>
        <dbReference type="Proteomes" id="UP000241158"/>
    </source>
</evidence>
<accession>A0A2P7B0M2</accession>
<organism evidence="2 3">
    <name type="scientific">Phyllobacterium endophyticum</name>
    <dbReference type="NCBI Taxonomy" id="1149773"/>
    <lineage>
        <taxon>Bacteria</taxon>
        <taxon>Pseudomonadati</taxon>
        <taxon>Pseudomonadota</taxon>
        <taxon>Alphaproteobacteria</taxon>
        <taxon>Hyphomicrobiales</taxon>
        <taxon>Phyllobacteriaceae</taxon>
        <taxon>Phyllobacterium</taxon>
    </lineage>
</organism>
<keyword evidence="1" id="KW-0175">Coiled coil</keyword>
<evidence type="ECO:0000256" key="1">
    <source>
        <dbReference type="SAM" id="Coils"/>
    </source>
</evidence>
<comment type="caution">
    <text evidence="2">The sequence shown here is derived from an EMBL/GenBank/DDBJ whole genome shotgun (WGS) entry which is preliminary data.</text>
</comment>
<gene>
    <name evidence="2" type="ORF">CU100_04710</name>
</gene>
<proteinExistence type="predicted"/>
<dbReference type="AlphaFoldDB" id="A0A2P7B0M2"/>
<dbReference type="EMBL" id="PGGN01000001">
    <property type="protein sequence ID" value="PSH60027.1"/>
    <property type="molecule type" value="Genomic_DNA"/>
</dbReference>
<evidence type="ECO:0000313" key="2">
    <source>
        <dbReference type="EMBL" id="PSH60027.1"/>
    </source>
</evidence>
<keyword evidence="3" id="KW-1185">Reference proteome</keyword>
<name>A0A2P7B0M2_9HYPH</name>